<dbReference type="Proteomes" id="UP000287155">
    <property type="component" value="Unassembled WGS sequence"/>
</dbReference>
<evidence type="ECO:0000313" key="2">
    <source>
        <dbReference type="Proteomes" id="UP000287155"/>
    </source>
</evidence>
<evidence type="ECO:0000313" key="1">
    <source>
        <dbReference type="EMBL" id="RTI11853.1"/>
    </source>
</evidence>
<sequence>MQGGRQSPPACQPAPGVVPVMEALPHLAADGVMPLWLAHHYGVPLRFGYRGTRDLLPTVHSRRAVRVPYVAWSQAEASLGPRALRHGLALSVARLVLGGEPSEWESLAVRSGRRTPKGKEWARRKGRDGYLKGVPRPDGEWWAPGVYGDPLAVEVDTGKLPLWDVRERWKKWRLYSGVVWVVLSPHRAEAVGRLLDDWLRDKPGYVGRWRVLWLKAWWEGGEYAWVR</sequence>
<proteinExistence type="predicted"/>
<comment type="caution">
    <text evidence="1">The sequence shown here is derived from an EMBL/GenBank/DDBJ whole genome shotgun (WGS) entry which is preliminary data.</text>
</comment>
<protein>
    <submittedName>
        <fullName evidence="1">Uncharacterized protein</fullName>
    </submittedName>
</protein>
<dbReference type="EMBL" id="PEMJ01000340">
    <property type="protein sequence ID" value="RTI11853.1"/>
    <property type="molecule type" value="Genomic_DNA"/>
</dbReference>
<reference evidence="1 2" key="1">
    <citation type="journal article" date="2019" name="Extremophiles">
        <title>Biogeography of thermophiles and predominance of Thermus scotoductus in domestic water heaters.</title>
        <authorList>
            <person name="Wilpiszeski R.L."/>
            <person name="Zhang Z."/>
            <person name="House C.H."/>
        </authorList>
    </citation>
    <scope>NUCLEOTIDE SEQUENCE [LARGE SCALE GENOMIC DNA]</scope>
    <source>
        <strain evidence="1 2">14_S14</strain>
    </source>
</reference>
<accession>A0A430UTB6</accession>
<dbReference type="AlphaFoldDB" id="A0A430UTB6"/>
<organism evidence="1 2">
    <name type="scientific">Thermus scotoductus</name>
    <dbReference type="NCBI Taxonomy" id="37636"/>
    <lineage>
        <taxon>Bacteria</taxon>
        <taxon>Thermotogati</taxon>
        <taxon>Deinococcota</taxon>
        <taxon>Deinococci</taxon>
        <taxon>Thermales</taxon>
        <taxon>Thermaceae</taxon>
        <taxon>Thermus</taxon>
    </lineage>
</organism>
<name>A0A430UTB6_THESC</name>
<gene>
    <name evidence="1" type="ORF">CSW27_11505</name>
</gene>